<dbReference type="InterPro" id="IPR029057">
    <property type="entry name" value="PRTase-like"/>
</dbReference>
<evidence type="ECO:0000256" key="4">
    <source>
        <dbReference type="ARBA" id="ARBA00008391"/>
    </source>
</evidence>
<evidence type="ECO:0000256" key="1">
    <source>
        <dbReference type="ARBA" id="ARBA00001946"/>
    </source>
</evidence>
<evidence type="ECO:0000256" key="12">
    <source>
        <dbReference type="ARBA" id="ARBA00022842"/>
    </source>
</evidence>
<keyword evidence="8 15" id="KW-0808">Transferase</keyword>
<comment type="pathway">
    <text evidence="3 15">Purine metabolism; IMP biosynthesis via salvage pathway; IMP from hypoxanthine: step 1/1.</text>
</comment>
<dbReference type="InterPro" id="IPR000836">
    <property type="entry name" value="PRTase_dom"/>
</dbReference>
<dbReference type="GO" id="GO:0052657">
    <property type="term" value="F:guanine phosphoribosyltransferase activity"/>
    <property type="evidence" value="ECO:0007669"/>
    <property type="project" value="UniProtKB-ARBA"/>
</dbReference>
<evidence type="ECO:0000256" key="15">
    <source>
        <dbReference type="RuleBase" id="RU364099"/>
    </source>
</evidence>
<keyword evidence="11 15" id="KW-0547">Nucleotide-binding</keyword>
<keyword evidence="10 15" id="KW-0660">Purine salvage</keyword>
<dbReference type="GO" id="GO:0046100">
    <property type="term" value="P:hypoxanthine metabolic process"/>
    <property type="evidence" value="ECO:0007669"/>
    <property type="project" value="TreeGrafter"/>
</dbReference>
<evidence type="ECO:0000256" key="5">
    <source>
        <dbReference type="ARBA" id="ARBA00011895"/>
    </source>
</evidence>
<comment type="cofactor">
    <cofactor evidence="1 15">
        <name>Mg(2+)</name>
        <dbReference type="ChEBI" id="CHEBI:18420"/>
    </cofactor>
</comment>
<dbReference type="RefSeq" id="WP_096328747.1">
    <property type="nucleotide sequence ID" value="NZ_FOMX01000019.1"/>
</dbReference>
<dbReference type="OrthoDB" id="9802824at2"/>
<dbReference type="GO" id="GO:0032264">
    <property type="term" value="P:IMP salvage"/>
    <property type="evidence" value="ECO:0007669"/>
    <property type="project" value="UniProtKB-UniPathway"/>
</dbReference>
<evidence type="ECO:0000259" key="16">
    <source>
        <dbReference type="Pfam" id="PF00156"/>
    </source>
</evidence>
<dbReference type="PANTHER" id="PTHR43340:SF1">
    <property type="entry name" value="HYPOXANTHINE PHOSPHORIBOSYLTRANSFERASE"/>
    <property type="match status" value="1"/>
</dbReference>
<comment type="catalytic activity">
    <reaction evidence="14">
        <text>IMP + diphosphate = hypoxanthine + 5-phospho-alpha-D-ribose 1-diphosphate</text>
        <dbReference type="Rhea" id="RHEA:17973"/>
        <dbReference type="ChEBI" id="CHEBI:17368"/>
        <dbReference type="ChEBI" id="CHEBI:33019"/>
        <dbReference type="ChEBI" id="CHEBI:58017"/>
        <dbReference type="ChEBI" id="CHEBI:58053"/>
        <dbReference type="EC" id="2.4.2.8"/>
    </reaction>
    <physiologicalReaction direction="right-to-left" evidence="14">
        <dbReference type="Rhea" id="RHEA:17975"/>
    </physiologicalReaction>
</comment>
<dbReference type="GO" id="GO:0032263">
    <property type="term" value="P:GMP salvage"/>
    <property type="evidence" value="ECO:0007669"/>
    <property type="project" value="TreeGrafter"/>
</dbReference>
<keyword evidence="18" id="KW-1185">Reference proteome</keyword>
<dbReference type="AlphaFoldDB" id="A0A1I2D9H7"/>
<evidence type="ECO:0000256" key="3">
    <source>
        <dbReference type="ARBA" id="ARBA00004669"/>
    </source>
</evidence>
<dbReference type="NCBIfam" id="TIGR01203">
    <property type="entry name" value="HGPRTase"/>
    <property type="match status" value="1"/>
</dbReference>
<evidence type="ECO:0000256" key="11">
    <source>
        <dbReference type="ARBA" id="ARBA00022741"/>
    </source>
</evidence>
<gene>
    <name evidence="17" type="ORF">SAMN02745121_05471</name>
</gene>
<dbReference type="FunFam" id="3.40.50.2020:FF:000006">
    <property type="entry name" value="Hypoxanthine phosphoribosyltransferase"/>
    <property type="match status" value="1"/>
</dbReference>
<keyword evidence="9 15" id="KW-0479">Metal-binding</keyword>
<keyword evidence="7 15" id="KW-0328">Glycosyltransferase</keyword>
<dbReference type="GO" id="GO:0004422">
    <property type="term" value="F:hypoxanthine phosphoribosyltransferase activity"/>
    <property type="evidence" value="ECO:0007669"/>
    <property type="project" value="InterPro"/>
</dbReference>
<dbReference type="EMBL" id="FOMX01000019">
    <property type="protein sequence ID" value="SFE77128.1"/>
    <property type="molecule type" value="Genomic_DNA"/>
</dbReference>
<dbReference type="SUPFAM" id="SSF53271">
    <property type="entry name" value="PRTase-like"/>
    <property type="match status" value="1"/>
</dbReference>
<dbReference type="GO" id="GO:0005829">
    <property type="term" value="C:cytosol"/>
    <property type="evidence" value="ECO:0007669"/>
    <property type="project" value="TreeGrafter"/>
</dbReference>
<sequence>MTHTTTDTWQGGLTADLSKILLTEKQIHERVAQLGRTLASEYADKDPLMVGILSGSLLFMADLVRHMNIPLSIDFMAVSSYGDRTTSSGEVRILKDLGSAATGRHIVLVEDIVDSGLTLDYLCDILRTRHPASLEICALLDKHEARKRPLQVRHVGFPCPNEFVVGYGLDYRGHYRNLPYIGVLKPAIYTT</sequence>
<evidence type="ECO:0000313" key="18">
    <source>
        <dbReference type="Proteomes" id="UP000199400"/>
    </source>
</evidence>
<name>A0A1I2D9H7_9BACT</name>
<dbReference type="Gene3D" id="3.40.50.2020">
    <property type="match status" value="1"/>
</dbReference>
<evidence type="ECO:0000256" key="6">
    <source>
        <dbReference type="ARBA" id="ARBA00022490"/>
    </source>
</evidence>
<evidence type="ECO:0000313" key="17">
    <source>
        <dbReference type="EMBL" id="SFE77128.1"/>
    </source>
</evidence>
<evidence type="ECO:0000256" key="10">
    <source>
        <dbReference type="ARBA" id="ARBA00022726"/>
    </source>
</evidence>
<organism evidence="17 18">
    <name type="scientific">Nannocystis exedens</name>
    <dbReference type="NCBI Taxonomy" id="54"/>
    <lineage>
        <taxon>Bacteria</taxon>
        <taxon>Pseudomonadati</taxon>
        <taxon>Myxococcota</taxon>
        <taxon>Polyangia</taxon>
        <taxon>Nannocystales</taxon>
        <taxon>Nannocystaceae</taxon>
        <taxon>Nannocystis</taxon>
    </lineage>
</organism>
<dbReference type="STRING" id="54.SAMN02745121_05471"/>
<reference evidence="18" key="1">
    <citation type="submission" date="2016-10" db="EMBL/GenBank/DDBJ databases">
        <authorList>
            <person name="Varghese N."/>
            <person name="Submissions S."/>
        </authorList>
    </citation>
    <scope>NUCLEOTIDE SEQUENCE [LARGE SCALE GENOMIC DNA]</scope>
    <source>
        <strain evidence="18">ATCC 25963</strain>
    </source>
</reference>
<dbReference type="GO" id="GO:0000166">
    <property type="term" value="F:nucleotide binding"/>
    <property type="evidence" value="ECO:0007669"/>
    <property type="project" value="UniProtKB-KW"/>
</dbReference>
<dbReference type="InterPro" id="IPR005904">
    <property type="entry name" value="Hxn_phspho_trans"/>
</dbReference>
<dbReference type="Proteomes" id="UP000199400">
    <property type="component" value="Unassembled WGS sequence"/>
</dbReference>
<comment type="catalytic activity">
    <reaction evidence="13">
        <text>GMP + diphosphate = guanine + 5-phospho-alpha-D-ribose 1-diphosphate</text>
        <dbReference type="Rhea" id="RHEA:25424"/>
        <dbReference type="ChEBI" id="CHEBI:16235"/>
        <dbReference type="ChEBI" id="CHEBI:33019"/>
        <dbReference type="ChEBI" id="CHEBI:58017"/>
        <dbReference type="ChEBI" id="CHEBI:58115"/>
        <dbReference type="EC" id="2.4.2.8"/>
    </reaction>
    <physiologicalReaction direction="right-to-left" evidence="13">
        <dbReference type="Rhea" id="RHEA:25426"/>
    </physiologicalReaction>
</comment>
<dbReference type="GO" id="GO:0006166">
    <property type="term" value="P:purine ribonucleoside salvage"/>
    <property type="evidence" value="ECO:0007669"/>
    <property type="project" value="UniProtKB-KW"/>
</dbReference>
<evidence type="ECO:0000256" key="9">
    <source>
        <dbReference type="ARBA" id="ARBA00022723"/>
    </source>
</evidence>
<dbReference type="Pfam" id="PF00156">
    <property type="entry name" value="Pribosyltran"/>
    <property type="match status" value="1"/>
</dbReference>
<evidence type="ECO:0000256" key="8">
    <source>
        <dbReference type="ARBA" id="ARBA00022679"/>
    </source>
</evidence>
<accession>A0A1I2D9H7</accession>
<dbReference type="InterPro" id="IPR050408">
    <property type="entry name" value="HGPRT"/>
</dbReference>
<keyword evidence="12 15" id="KW-0460">Magnesium</keyword>
<proteinExistence type="inferred from homology"/>
<dbReference type="CDD" id="cd06223">
    <property type="entry name" value="PRTases_typeI"/>
    <property type="match status" value="1"/>
</dbReference>
<comment type="subcellular location">
    <subcellularLocation>
        <location evidence="2 15">Cytoplasm</location>
    </subcellularLocation>
</comment>
<evidence type="ECO:0000256" key="7">
    <source>
        <dbReference type="ARBA" id="ARBA00022676"/>
    </source>
</evidence>
<dbReference type="PANTHER" id="PTHR43340">
    <property type="entry name" value="HYPOXANTHINE-GUANINE PHOSPHORIBOSYLTRANSFERASE"/>
    <property type="match status" value="1"/>
</dbReference>
<evidence type="ECO:0000256" key="13">
    <source>
        <dbReference type="ARBA" id="ARBA00048811"/>
    </source>
</evidence>
<evidence type="ECO:0000256" key="14">
    <source>
        <dbReference type="ARBA" id="ARBA00049402"/>
    </source>
</evidence>
<protein>
    <recommendedName>
        <fullName evidence="5 15">Hypoxanthine phosphoribosyltransferase</fullName>
        <ecNumber evidence="5 15">2.4.2.8</ecNumber>
    </recommendedName>
</protein>
<comment type="similarity">
    <text evidence="4 15">Belongs to the purine/pyrimidine phosphoribosyltransferase family.</text>
</comment>
<keyword evidence="6 15" id="KW-0963">Cytoplasm</keyword>
<feature type="domain" description="Phosphoribosyltransferase" evidence="16">
    <location>
        <begin position="26"/>
        <end position="172"/>
    </location>
</feature>
<dbReference type="EC" id="2.4.2.8" evidence="5 15"/>
<dbReference type="GO" id="GO:0000287">
    <property type="term" value="F:magnesium ion binding"/>
    <property type="evidence" value="ECO:0007669"/>
    <property type="project" value="TreeGrafter"/>
</dbReference>
<evidence type="ECO:0000256" key="2">
    <source>
        <dbReference type="ARBA" id="ARBA00004496"/>
    </source>
</evidence>
<dbReference type="UniPathway" id="UPA00591">
    <property type="reaction ID" value="UER00648"/>
</dbReference>
<dbReference type="GO" id="GO:0006178">
    <property type="term" value="P:guanine salvage"/>
    <property type="evidence" value="ECO:0007669"/>
    <property type="project" value="TreeGrafter"/>
</dbReference>